<comment type="caution">
    <text evidence="1">The sequence shown here is derived from an EMBL/GenBank/DDBJ whole genome shotgun (WGS) entry which is preliminary data.</text>
</comment>
<evidence type="ECO:0008006" key="3">
    <source>
        <dbReference type="Google" id="ProtNLM"/>
    </source>
</evidence>
<dbReference type="AlphaFoldDB" id="A0A3N0ERK3"/>
<evidence type="ECO:0000313" key="2">
    <source>
        <dbReference type="Proteomes" id="UP000267469"/>
    </source>
</evidence>
<evidence type="ECO:0000313" key="1">
    <source>
        <dbReference type="EMBL" id="RNL90319.1"/>
    </source>
</evidence>
<organism evidence="1 2">
    <name type="scientific">Sinomicrobium pectinilyticum</name>
    <dbReference type="NCBI Taxonomy" id="1084421"/>
    <lineage>
        <taxon>Bacteria</taxon>
        <taxon>Pseudomonadati</taxon>
        <taxon>Bacteroidota</taxon>
        <taxon>Flavobacteriia</taxon>
        <taxon>Flavobacteriales</taxon>
        <taxon>Flavobacteriaceae</taxon>
        <taxon>Sinomicrobium</taxon>
    </lineage>
</organism>
<dbReference type="Gene3D" id="2.180.10.10">
    <property type="entry name" value="RHS repeat-associated core"/>
    <property type="match status" value="1"/>
</dbReference>
<reference evidence="1 2" key="1">
    <citation type="submission" date="2018-10" db="EMBL/GenBank/DDBJ databases">
        <title>Sinomicrobium pectinilyticum sp. nov., a pectinase-producing bacterium isolated from alkaline and saline soil, and emended description of the genus Sinomicrobium.</title>
        <authorList>
            <person name="Cheng B."/>
            <person name="Li C."/>
            <person name="Lai Q."/>
            <person name="Du M."/>
            <person name="Shao Z."/>
            <person name="Xu P."/>
            <person name="Yang C."/>
        </authorList>
    </citation>
    <scope>NUCLEOTIDE SEQUENCE [LARGE SCALE GENOMIC DNA]</scope>
    <source>
        <strain evidence="1 2">5DNS001</strain>
    </source>
</reference>
<sequence length="365" mass="40335">MKHIYLLILCLFTFGILSAQEENLSKEEKERREKNIQAGNPFAKFGYKAKVATLSKGKYLEVHDLDSIVTIGTVRWNVNQNKIVGNVVQDTTDMYAQPIGDTAGRWMSPDPLSDEFPEWSPYTAMNDNPINYIDPTGMAAEWVPTLNEDGSASYIAEKGDSANTLSSQYGISQDKAEAITGTTGDTQIAEGTEVSGQTVKNVTGSEVLKLDLNSKEGQSSQRRFDQFLFARDHSSSQGAFAFLSTDYYSNTQYKDMISGRASMNIDGKNIGVLYNIPLYRSATLDGSSRATALSNAPLNVKHTSGTSFSNQANIMLPMYHPNTGNDAGERYSIFTSGNNTNSVYTRLEKTFPFYNYINTSKKTKN</sequence>
<dbReference type="EMBL" id="RJTM01000033">
    <property type="protein sequence ID" value="RNL90319.1"/>
    <property type="molecule type" value="Genomic_DNA"/>
</dbReference>
<dbReference type="Proteomes" id="UP000267469">
    <property type="component" value="Unassembled WGS sequence"/>
</dbReference>
<keyword evidence="2" id="KW-1185">Reference proteome</keyword>
<proteinExistence type="predicted"/>
<dbReference type="OrthoDB" id="1268901at2"/>
<accession>A0A3N0ERK3</accession>
<gene>
    <name evidence="1" type="ORF">ED312_06510</name>
</gene>
<dbReference type="RefSeq" id="WP_123215206.1">
    <property type="nucleotide sequence ID" value="NZ_RJTM01000033.1"/>
</dbReference>
<protein>
    <recommendedName>
        <fullName evidence="3">RHS repeat-associated core domain-containing protein</fullName>
    </recommendedName>
</protein>
<name>A0A3N0ERK3_SINP1</name>